<feature type="signal peptide" evidence="1">
    <location>
        <begin position="1"/>
        <end position="26"/>
    </location>
</feature>
<sequence>MKHLLKSVSCCLSLSLSLLTPKMLQAFDYQFSGFVTQASNIGFNQHKINRAKGIYPTPQYATISGYLGTNFHLIKNDKHILKGAVGGMIGSIFYDGTKKFEDGSVAYDLFGFYEGFLGEKDNVLETDTLEIENFKKNQNVHNYVLSDAFLEYRYKNLFGFKAGRYQSSALFKSAWTQGFEAFIQHKDFRLWWFSSFGRAFAYGAFLMDWYAARKTYSKGYVKNSQGGYTPKGHKTTLGVHALQATYKWRSLFIEGFFYFSPQTFNAPGFKLEYNTSPNFSAVGFRSKTTLIALFPIYYPWMLVEENGTPVYENDTKATQNGQTLSIQQRFDYNQFYTSLTLYKVFQNANTWIGKMGNPTEVLLGGNSIYAGYWGTGIKANAITIALAVGGIHLNKKFSWNFIAQYSSAPVSYEARAVLSLFYTITPYLKASVELIYYGIHTNKGYKAGANEAIASDFPALYSDRSGVKTNLVMEF</sequence>
<dbReference type="KEGG" id="hcm:HCD_05850"/>
<reference evidence="2 3" key="1">
    <citation type="journal article" date="2013" name="PLoS ONE">
        <title>Sequence Divergence and Conservation in Genomes ofHelicobacter cetorum Strains from a Dolphin and a Whale.</title>
        <authorList>
            <person name="Kersulyte D."/>
            <person name="Rossi M."/>
            <person name="Berg D.E."/>
        </authorList>
    </citation>
    <scope>NUCLEOTIDE SEQUENCE [LARGE SCALE GENOMIC DNA]</scope>
    <source>
        <strain evidence="2 3">MIT 99-5656</strain>
    </source>
</reference>
<dbReference type="AlphaFoldDB" id="I0ETA3"/>
<dbReference type="HOGENOM" id="CLU_034831_0_0_7"/>
<dbReference type="PATRIC" id="fig|1163745.3.peg.1239"/>
<dbReference type="EMBL" id="CP003481">
    <property type="protein sequence ID" value="AFI06172.1"/>
    <property type="molecule type" value="Genomic_DNA"/>
</dbReference>
<name>I0ETA3_HELCM</name>
<evidence type="ECO:0000256" key="1">
    <source>
        <dbReference type="SAM" id="SignalP"/>
    </source>
</evidence>
<keyword evidence="3" id="KW-1185">Reference proteome</keyword>
<organism evidence="2 3">
    <name type="scientific">Helicobacter cetorum (strain ATCC BAA-540 / CCUG 52418 / MIT 99-5656)</name>
    <dbReference type="NCBI Taxonomy" id="1163745"/>
    <lineage>
        <taxon>Bacteria</taxon>
        <taxon>Pseudomonadati</taxon>
        <taxon>Campylobacterota</taxon>
        <taxon>Epsilonproteobacteria</taxon>
        <taxon>Campylobacterales</taxon>
        <taxon>Helicobacteraceae</taxon>
        <taxon>Helicobacter</taxon>
    </lineage>
</organism>
<evidence type="ECO:0000313" key="2">
    <source>
        <dbReference type="EMBL" id="AFI06172.1"/>
    </source>
</evidence>
<accession>I0ETA3</accession>
<dbReference type="Proteomes" id="UP000005013">
    <property type="component" value="Chromosome"/>
</dbReference>
<protein>
    <submittedName>
        <fullName evidence="2">Outer membrane protein HofH</fullName>
    </submittedName>
</protein>
<keyword evidence="1" id="KW-0732">Signal</keyword>
<dbReference type="InterPro" id="IPR003678">
    <property type="entry name" value="Put_OMP"/>
</dbReference>
<proteinExistence type="predicted"/>
<evidence type="ECO:0000313" key="3">
    <source>
        <dbReference type="Proteomes" id="UP000005013"/>
    </source>
</evidence>
<gene>
    <name evidence="2" type="ordered locus">HCD_05850</name>
</gene>
<feature type="chain" id="PRO_5003626668" evidence="1">
    <location>
        <begin position="27"/>
        <end position="475"/>
    </location>
</feature>
<dbReference type="Pfam" id="PF02521">
    <property type="entry name" value="HP_OMP_2"/>
    <property type="match status" value="1"/>
</dbReference>